<dbReference type="Proteomes" id="UP000036847">
    <property type="component" value="Chromosome"/>
</dbReference>
<reference evidence="6 10" key="7">
    <citation type="submission" date="2019-08" db="EMBL/GenBank/DDBJ databases">
        <title>Genome sequencing of Bacteroides fragilis Sample_iSURF_9.</title>
        <authorList>
            <person name="Chandler J.E."/>
            <person name="Ruoff K.L."/>
            <person name="Price C.E."/>
            <person name="Valls R.A."/>
            <person name="O'Toole G.A."/>
        </authorList>
    </citation>
    <scope>NUCLEOTIDE SEQUENCE [LARGE SCALE GENOMIC DNA]</scope>
    <source>
        <strain evidence="6 10">CFPLTA004_1B</strain>
    </source>
</reference>
<gene>
    <name evidence="3" type="ORF">DWW08_09590</name>
    <name evidence="2" type="ORF">EC80_011535</name>
    <name evidence="1" type="ORF">F2Z25_07945</name>
    <name evidence="5" type="ORF">FSA03_01250</name>
    <name evidence="4" type="ORF">FSA06_01250</name>
    <name evidence="6" type="ORF">FSA08_03355</name>
</gene>
<dbReference type="EMBL" id="CP036546">
    <property type="protein sequence ID" value="QCQ45434.1"/>
    <property type="molecule type" value="Genomic_DNA"/>
</dbReference>
<evidence type="ECO:0000313" key="9">
    <source>
        <dbReference type="Proteomes" id="UP000315444"/>
    </source>
</evidence>
<dbReference type="Proteomes" id="UP000318041">
    <property type="component" value="Unassembled WGS sequence"/>
</dbReference>
<dbReference type="EMBL" id="QRZH01000006">
    <property type="protein sequence ID" value="RGV55109.1"/>
    <property type="molecule type" value="Genomic_DNA"/>
</dbReference>
<dbReference type="EMBL" id="VOHV01000001">
    <property type="protein sequence ID" value="TWV43882.1"/>
    <property type="molecule type" value="Genomic_DNA"/>
</dbReference>
<evidence type="ECO:0008006" key="13">
    <source>
        <dbReference type="Google" id="ProtNLM"/>
    </source>
</evidence>
<dbReference type="Proteomes" id="UP000315444">
    <property type="component" value="Unassembled WGS sequence"/>
</dbReference>
<evidence type="ECO:0000313" key="12">
    <source>
        <dbReference type="Proteomes" id="UP000429838"/>
    </source>
</evidence>
<evidence type="ECO:0000313" key="7">
    <source>
        <dbReference type="Proteomes" id="UP000036847"/>
    </source>
</evidence>
<evidence type="ECO:0000313" key="4">
    <source>
        <dbReference type="EMBL" id="TWV43882.1"/>
    </source>
</evidence>
<evidence type="ECO:0000313" key="10">
    <source>
        <dbReference type="Proteomes" id="UP000318041"/>
    </source>
</evidence>
<reference evidence="2" key="1">
    <citation type="book" date="2014" name="THE 24TH EUROPEAN CONGRESS OF CLINICAL MICROBIOLOGY AND INFECTIOUS DISEASES" publisher="ECCMID 2014" city="Barcelona, Spain">
        <title>Identification of resistance genes in three multidrug-resistant Bacteroides fragilis isolates by whole genome sequencing.</title>
        <editorList>
            <person name="Unknown"/>
            <person name="A."/>
        </editorList>
        <authorList>
            <person name="Sydenham T.V."/>
            <person name="Hasman H."/>
            <person name="Wang M."/>
            <person name="Soki J."/>
            <person name="Nagy E."/>
            <person name="Justesen U.S."/>
        </authorList>
    </citation>
    <scope>NUCLEOTIDE SEQUENCE</scope>
    <source>
        <strain evidence="2">DCMSKEJBY0001B</strain>
    </source>
</reference>
<evidence type="ECO:0000313" key="11">
    <source>
        <dbReference type="Proteomes" id="UP000319026"/>
    </source>
</evidence>
<reference evidence="3 8" key="2">
    <citation type="submission" date="2018-08" db="EMBL/GenBank/DDBJ databases">
        <title>A genome reference for cultivated species of the human gut microbiota.</title>
        <authorList>
            <person name="Zou Y."/>
            <person name="Xue W."/>
            <person name="Luo G."/>
        </authorList>
    </citation>
    <scope>NUCLEOTIDE SEQUENCE [LARGE SCALE GENOMIC DNA]</scope>
    <source>
        <strain evidence="3 8">AF14-26</strain>
    </source>
</reference>
<reference evidence="5 11" key="5">
    <citation type="submission" date="2019-07" db="EMBL/GenBank/DDBJ databases">
        <title>Genome Sequencing of Bacteroides fragilis.</title>
        <authorList>
            <person name="Pinto K.M."/>
            <person name="Ruoff K.L."/>
            <person name="Price C.E."/>
            <person name="Valls R.A."/>
            <person name="O'Toole G.A."/>
        </authorList>
    </citation>
    <scope>NUCLEOTIDE SEQUENCE [LARGE SCALE GENOMIC DNA]</scope>
    <source>
        <strain evidence="5 11">AD135F_3B</strain>
    </source>
</reference>
<evidence type="ECO:0000313" key="3">
    <source>
        <dbReference type="EMBL" id="RGV55109.1"/>
    </source>
</evidence>
<reference evidence="1 12" key="3">
    <citation type="journal article" date="2019" name="Nat. Med.">
        <title>A library of human gut bacterial isolates paired with longitudinal multiomics data enables mechanistic microbiome research.</title>
        <authorList>
            <person name="Poyet M."/>
            <person name="Groussin M."/>
            <person name="Gibbons S.M."/>
            <person name="Avila-Pacheco J."/>
            <person name="Jiang X."/>
            <person name="Kearney S.M."/>
            <person name="Perrotta A.R."/>
            <person name="Berdy B."/>
            <person name="Zhao S."/>
            <person name="Lieberman T.D."/>
            <person name="Swanson P.K."/>
            <person name="Smith M."/>
            <person name="Roesemann S."/>
            <person name="Alexander J.E."/>
            <person name="Rich S.A."/>
            <person name="Livny J."/>
            <person name="Vlamakis H."/>
            <person name="Clish C."/>
            <person name="Bullock K."/>
            <person name="Deik A."/>
            <person name="Scott J."/>
            <person name="Pierce K.A."/>
            <person name="Xavier R.J."/>
            <person name="Alm E.J."/>
        </authorList>
    </citation>
    <scope>NUCLEOTIDE SEQUENCE [LARGE SCALE GENOMIC DNA]</scope>
    <source>
        <strain evidence="1 12">BIOML-A1</strain>
    </source>
</reference>
<dbReference type="EMBL" id="VWAQ01000005">
    <property type="protein sequence ID" value="KAA5208614.1"/>
    <property type="molecule type" value="Genomic_DNA"/>
</dbReference>
<dbReference type="Proteomes" id="UP000429838">
    <property type="component" value="Unassembled WGS sequence"/>
</dbReference>
<sequence length="133" mass="15553">MTINMFLNELKDIAWQSAQIVEEYNPARIRKDACGAWIAYADFNNRNSLFGWELDHIYPVSRLKLQNVPEELWDNPLNIRAFHWQNNQSKGNSYPMYTAVVSDEGATNMKCEAVYLVNEALQYSLRKLFKITE</sequence>
<dbReference type="Proteomes" id="UP000319026">
    <property type="component" value="Unassembled WGS sequence"/>
</dbReference>
<dbReference type="Proteomes" id="UP000286270">
    <property type="component" value="Unassembled WGS sequence"/>
</dbReference>
<dbReference type="EMBL" id="VOHY01000002">
    <property type="protein sequence ID" value="TWV78861.1"/>
    <property type="molecule type" value="Genomic_DNA"/>
</dbReference>
<organism evidence="3 8">
    <name type="scientific">Bacteroides fragilis</name>
    <dbReference type="NCBI Taxonomy" id="817"/>
    <lineage>
        <taxon>Bacteria</taxon>
        <taxon>Pseudomonadati</taxon>
        <taxon>Bacteroidota</taxon>
        <taxon>Bacteroidia</taxon>
        <taxon>Bacteroidales</taxon>
        <taxon>Bacteroidaceae</taxon>
        <taxon>Bacteroides</taxon>
    </lineage>
</organism>
<protein>
    <recommendedName>
        <fullName evidence="13">HNH endonuclease</fullName>
    </recommendedName>
</protein>
<evidence type="ECO:0000313" key="6">
    <source>
        <dbReference type="EMBL" id="TWV78861.1"/>
    </source>
</evidence>
<proteinExistence type="predicted"/>
<name>A0A412CZT9_BACFG</name>
<evidence type="ECO:0000313" key="8">
    <source>
        <dbReference type="Proteomes" id="UP000286270"/>
    </source>
</evidence>
<evidence type="ECO:0000313" key="5">
    <source>
        <dbReference type="EMBL" id="TWV52255.1"/>
    </source>
</evidence>
<dbReference type="OrthoDB" id="9802901at2"/>
<reference evidence="4 9" key="6">
    <citation type="submission" date="2019-07" db="EMBL/GenBank/DDBJ databases">
        <title>Genome sequencing of Bacteroides fragilis.</title>
        <authorList>
            <person name="Galasyn E.V."/>
            <person name="Ruoff K.L."/>
            <person name="Price C.E."/>
            <person name="Valls R.A."/>
            <person name="O'Toole G.A."/>
        </authorList>
    </citation>
    <scope>NUCLEOTIDE SEQUENCE [LARGE SCALE GENOMIC DNA]</scope>
    <source>
        <strain evidence="4 9">AD135F_1B</strain>
    </source>
</reference>
<evidence type="ECO:0000313" key="2">
    <source>
        <dbReference type="EMBL" id="QCQ45434.1"/>
    </source>
</evidence>
<reference evidence="2 7" key="4">
    <citation type="submission" date="2019-03" db="EMBL/GenBank/DDBJ databases">
        <title>Complete genome assembly of MDR B. fragilis.</title>
        <authorList>
            <person name="Sydenham T.V."/>
            <person name="Hasman H."/>
            <person name="Justesen U.S."/>
        </authorList>
    </citation>
    <scope>NUCLEOTIDE SEQUENCE [LARGE SCALE GENOMIC DNA]</scope>
    <source>
        <strain evidence="2 7">DCMSKEJBY0001B</strain>
    </source>
</reference>
<dbReference type="AlphaFoldDB" id="A0A412CZT9"/>
<accession>A0A412CZT9</accession>
<evidence type="ECO:0000313" key="1">
    <source>
        <dbReference type="EMBL" id="KAA5208614.1"/>
    </source>
</evidence>
<dbReference type="EMBL" id="VOHT01000001">
    <property type="protein sequence ID" value="TWV52255.1"/>
    <property type="molecule type" value="Genomic_DNA"/>
</dbReference>